<proteinExistence type="predicted"/>
<protein>
    <submittedName>
        <fullName evidence="1">Uncharacterized protein</fullName>
    </submittedName>
</protein>
<dbReference type="EMBL" id="BAABUJ010000046">
    <property type="protein sequence ID" value="GAA5805524.1"/>
    <property type="molecule type" value="Genomic_DNA"/>
</dbReference>
<dbReference type="Gene3D" id="3.80.10.10">
    <property type="entry name" value="Ribonuclease Inhibitor"/>
    <property type="match status" value="1"/>
</dbReference>
<comment type="caution">
    <text evidence="1">The sequence shown here is derived from an EMBL/GenBank/DDBJ whole genome shotgun (WGS) entry which is preliminary data.</text>
</comment>
<gene>
    <name evidence="1" type="ORF">HPULCUR_011041</name>
</gene>
<keyword evidence="2" id="KW-1185">Reference proteome</keyword>
<dbReference type="InterPro" id="IPR032675">
    <property type="entry name" value="LRR_dom_sf"/>
</dbReference>
<reference evidence="1 2" key="1">
    <citation type="submission" date="2024-04" db="EMBL/GenBank/DDBJ databases">
        <title>genome sequences of Mucor flavus KT1a and Helicostylum pulchrum KT1b strains isolation_sourced from the surface of a dry-aged beef.</title>
        <authorList>
            <person name="Toyotome T."/>
            <person name="Hosono M."/>
            <person name="Torimaru M."/>
            <person name="Fukuda K."/>
            <person name="Mikami N."/>
        </authorList>
    </citation>
    <scope>NUCLEOTIDE SEQUENCE [LARGE SCALE GENOMIC DNA]</scope>
    <source>
        <strain evidence="1 2">KT1b</strain>
    </source>
</reference>
<dbReference type="SUPFAM" id="SSF52047">
    <property type="entry name" value="RNI-like"/>
    <property type="match status" value="1"/>
</dbReference>
<sequence>MFIAFDDTNNRGDSDKFSKPELLELLNRLPNLKEIDFRGTKYTEEYLEYLLGADMQNINRIYTGYNLCDIRSDLLFSLYYKFRDSITRIDLAYTRKTVNINSQKINILDSLNSITEFKKLTELHIYNLYDINLTPFVIQDNCPNLERLKFCSFHPISESAMRHVLDDSRRINLNFISSLTYFNLYLPSLSATYTRYLVDYFPNQLTDFLIKITHQNIYNWIDTVGMELALRLMEKAGRIDESYIIFAKSEEYPIQTDIENNMTKYFKLLNSFRGTRQTHCTAHFNDAIQETKRLGYSFRYDSLDKLFVTYTLYRCDLYRFNTADMAVPDKTISIIGLEIFDVLEFNLLYRYDSDVYPLLNYSLSNCPRLKSLNIMYNDDGRFHSSLSFGHKESKISSNQANCDINFLQIEQITPAKTLFDLVTTHLHNIEVVSLKVKDRDSNNHIPVVDLTGFKKLKSFKYTSITKFLFPVGNKSFLIKYTNGTERHTHEYDAETKKIGHPSFTILCDISVSLDFRREHGK</sequence>
<accession>A0ABP9YEZ6</accession>
<evidence type="ECO:0000313" key="2">
    <source>
        <dbReference type="Proteomes" id="UP001476247"/>
    </source>
</evidence>
<dbReference type="Proteomes" id="UP001476247">
    <property type="component" value="Unassembled WGS sequence"/>
</dbReference>
<name>A0ABP9YEZ6_9FUNG</name>
<organism evidence="1 2">
    <name type="scientific">Helicostylum pulchrum</name>
    <dbReference type="NCBI Taxonomy" id="562976"/>
    <lineage>
        <taxon>Eukaryota</taxon>
        <taxon>Fungi</taxon>
        <taxon>Fungi incertae sedis</taxon>
        <taxon>Mucoromycota</taxon>
        <taxon>Mucoromycotina</taxon>
        <taxon>Mucoromycetes</taxon>
        <taxon>Mucorales</taxon>
        <taxon>Mucorineae</taxon>
        <taxon>Mucoraceae</taxon>
        <taxon>Helicostylum</taxon>
    </lineage>
</organism>
<evidence type="ECO:0000313" key="1">
    <source>
        <dbReference type="EMBL" id="GAA5805524.1"/>
    </source>
</evidence>